<dbReference type="InterPro" id="IPR010982">
    <property type="entry name" value="Lambda_DNA-bd_dom_sf"/>
</dbReference>
<dbReference type="Pfam" id="PF01381">
    <property type="entry name" value="HTH_3"/>
    <property type="match status" value="1"/>
</dbReference>
<dbReference type="EMBL" id="MLJW01004475">
    <property type="protein sequence ID" value="OIQ69899.1"/>
    <property type="molecule type" value="Genomic_DNA"/>
</dbReference>
<comment type="caution">
    <text evidence="3">The sequence shown here is derived from an EMBL/GenBank/DDBJ whole genome shotgun (WGS) entry which is preliminary data.</text>
</comment>
<dbReference type="CDD" id="cd00093">
    <property type="entry name" value="HTH_XRE"/>
    <property type="match status" value="1"/>
</dbReference>
<organism evidence="3">
    <name type="scientific">mine drainage metagenome</name>
    <dbReference type="NCBI Taxonomy" id="410659"/>
    <lineage>
        <taxon>unclassified sequences</taxon>
        <taxon>metagenomes</taxon>
        <taxon>ecological metagenomes</taxon>
    </lineage>
</organism>
<evidence type="ECO:0000256" key="1">
    <source>
        <dbReference type="ARBA" id="ARBA00023125"/>
    </source>
</evidence>
<dbReference type="PROSITE" id="PS50943">
    <property type="entry name" value="HTH_CROC1"/>
    <property type="match status" value="1"/>
</dbReference>
<dbReference type="GO" id="GO:0003677">
    <property type="term" value="F:DNA binding"/>
    <property type="evidence" value="ECO:0007669"/>
    <property type="project" value="UniProtKB-KW"/>
</dbReference>
<dbReference type="AlphaFoldDB" id="A0A1J5PX61"/>
<dbReference type="InterPro" id="IPR001387">
    <property type="entry name" value="Cro/C1-type_HTH"/>
</dbReference>
<evidence type="ECO:0000313" key="3">
    <source>
        <dbReference type="EMBL" id="OIQ69899.1"/>
    </source>
</evidence>
<feature type="domain" description="HTH cro/C1-type" evidence="2">
    <location>
        <begin position="6"/>
        <end position="60"/>
    </location>
</feature>
<accession>A0A1J5PX61</accession>
<protein>
    <submittedName>
        <fullName evidence="3">Antitoxin HipB</fullName>
    </submittedName>
</protein>
<dbReference type="PANTHER" id="PTHR46558:SF4">
    <property type="entry name" value="DNA-BIDING PHAGE PROTEIN"/>
    <property type="match status" value="1"/>
</dbReference>
<gene>
    <name evidence="3" type="ORF">GALL_484930</name>
</gene>
<dbReference type="SUPFAM" id="SSF47413">
    <property type="entry name" value="lambda repressor-like DNA-binding domains"/>
    <property type="match status" value="1"/>
</dbReference>
<dbReference type="Gene3D" id="1.10.260.40">
    <property type="entry name" value="lambda repressor-like DNA-binding domains"/>
    <property type="match status" value="1"/>
</dbReference>
<dbReference type="SMART" id="SM00530">
    <property type="entry name" value="HTH_XRE"/>
    <property type="match status" value="1"/>
</dbReference>
<reference evidence="3" key="1">
    <citation type="submission" date="2016-10" db="EMBL/GenBank/DDBJ databases">
        <title>Sequence of Gallionella enrichment culture.</title>
        <authorList>
            <person name="Poehlein A."/>
            <person name="Muehling M."/>
            <person name="Daniel R."/>
        </authorList>
    </citation>
    <scope>NUCLEOTIDE SEQUENCE</scope>
</reference>
<keyword evidence="1" id="KW-0238">DNA-binding</keyword>
<name>A0A1J5PX61_9ZZZZ</name>
<sequence>MLNRALRLLRTYHQFTQVELAKRLGISNSYLSELEKGDKTPGLDLLEKYSELFKMPVSSILLFSENINDGRKSGTKLRVAAADKVLRLLEWLEERDSLERAA</sequence>
<proteinExistence type="predicted"/>
<dbReference type="PANTHER" id="PTHR46558">
    <property type="entry name" value="TRACRIPTIONAL REGULATORY PROTEIN-RELATED-RELATED"/>
    <property type="match status" value="1"/>
</dbReference>
<evidence type="ECO:0000259" key="2">
    <source>
        <dbReference type="PROSITE" id="PS50943"/>
    </source>
</evidence>